<dbReference type="PRINTS" id="PR00420">
    <property type="entry name" value="RNGMNOXGNASE"/>
</dbReference>
<dbReference type="Gene3D" id="3.30.9.10">
    <property type="entry name" value="D-Amino Acid Oxidase, subunit A, domain 2"/>
    <property type="match status" value="1"/>
</dbReference>
<accession>A0A560L096</accession>
<dbReference type="InterPro" id="IPR036188">
    <property type="entry name" value="FAD/NAD-bd_sf"/>
</dbReference>
<dbReference type="SUPFAM" id="SSF51905">
    <property type="entry name" value="FAD/NAD(P)-binding domain"/>
    <property type="match status" value="1"/>
</dbReference>
<protein>
    <submittedName>
        <fullName evidence="5">2-polyprenyl-6-methoxyphenol hydroxylase-like FAD-dependent oxidoreductase</fullName>
    </submittedName>
</protein>
<dbReference type="AlphaFoldDB" id="A0A560L096"/>
<dbReference type="Proteomes" id="UP000321304">
    <property type="component" value="Unassembled WGS sequence"/>
</dbReference>
<evidence type="ECO:0000313" key="6">
    <source>
        <dbReference type="Proteomes" id="UP000321304"/>
    </source>
</evidence>
<dbReference type="RefSeq" id="WP_146992350.1">
    <property type="nucleotide sequence ID" value="NZ_VITY01000020.1"/>
</dbReference>
<feature type="domain" description="FAD-binding" evidence="4">
    <location>
        <begin position="7"/>
        <end position="359"/>
    </location>
</feature>
<evidence type="ECO:0000256" key="2">
    <source>
        <dbReference type="ARBA" id="ARBA00022630"/>
    </source>
</evidence>
<dbReference type="Pfam" id="PF01494">
    <property type="entry name" value="FAD_binding_3"/>
    <property type="match status" value="1"/>
</dbReference>
<evidence type="ECO:0000259" key="4">
    <source>
        <dbReference type="Pfam" id="PF01494"/>
    </source>
</evidence>
<dbReference type="PANTHER" id="PTHR43004">
    <property type="entry name" value="TRK SYSTEM POTASSIUM UPTAKE PROTEIN"/>
    <property type="match status" value="1"/>
</dbReference>
<dbReference type="GO" id="GO:0016709">
    <property type="term" value="F:oxidoreductase activity, acting on paired donors, with incorporation or reduction of molecular oxygen, NAD(P)H as one donor, and incorporation of one atom of oxygen"/>
    <property type="evidence" value="ECO:0007669"/>
    <property type="project" value="UniProtKB-ARBA"/>
</dbReference>
<keyword evidence="2" id="KW-0285">Flavoprotein</keyword>
<evidence type="ECO:0000256" key="1">
    <source>
        <dbReference type="ARBA" id="ARBA00001974"/>
    </source>
</evidence>
<reference evidence="5 6" key="1">
    <citation type="submission" date="2019-06" db="EMBL/GenBank/DDBJ databases">
        <title>Genomic Encyclopedia of Type Strains, Phase IV (KMG-V): Genome sequencing to study the core and pangenomes of soil and plant-associated prokaryotes.</title>
        <authorList>
            <person name="Whitman W."/>
        </authorList>
    </citation>
    <scope>NUCLEOTIDE SEQUENCE [LARGE SCALE GENOMIC DNA]</scope>
    <source>
        <strain evidence="5 6">BR 10355</strain>
    </source>
</reference>
<proteinExistence type="predicted"/>
<dbReference type="EMBL" id="VITY01000020">
    <property type="protein sequence ID" value="TWB87814.1"/>
    <property type="molecule type" value="Genomic_DNA"/>
</dbReference>
<dbReference type="GO" id="GO:0071949">
    <property type="term" value="F:FAD binding"/>
    <property type="evidence" value="ECO:0007669"/>
    <property type="project" value="InterPro"/>
</dbReference>
<gene>
    <name evidence="5" type="ORF">FBZ93_120112</name>
</gene>
<dbReference type="Gene3D" id="3.50.50.60">
    <property type="entry name" value="FAD/NAD(P)-binding domain"/>
    <property type="match status" value="1"/>
</dbReference>
<organism evidence="5 6">
    <name type="scientific">Bradyrhizobium macuxiense</name>
    <dbReference type="NCBI Taxonomy" id="1755647"/>
    <lineage>
        <taxon>Bacteria</taxon>
        <taxon>Pseudomonadati</taxon>
        <taxon>Pseudomonadota</taxon>
        <taxon>Alphaproteobacteria</taxon>
        <taxon>Hyphomicrobiales</taxon>
        <taxon>Nitrobacteraceae</taxon>
        <taxon>Bradyrhizobium</taxon>
    </lineage>
</organism>
<dbReference type="InterPro" id="IPR002938">
    <property type="entry name" value="FAD-bd"/>
</dbReference>
<sequence>MKRPSQIPVLVVGGGPVGLALANELGYRSVAYHLIDEGDGSVVFPAGEGIFARTMEHLRRWGLSEDLRNASDFPPDQKRVIIFATRFEGQILARFDGLSNAEEPRLNPYSPEGGMFCPKKAFDPALRRGAERRDLGRIAYCHRLLDFAQRDDHVLAQVEDLTNGDVFTIEASYLVGCDGARSLVRRRLGISYVGSFAEGHNFAIYFRAPKLRGELERRFGTMPTQLHMLNVEHRPYLVAVDGQELWRMSMYILADENPDAGATLNKILGPEIATEVLRAQPWKGNRVVAERYYRDRVFLAGDAVHLRWPKGGFGANTGIGDVVDLGWKLDAMLTGWGGPNLLDSYEAERRPIAVRNVNEASNNRHLDAQISPDTLLDETNERGRAARQRVCEQYFALRLREFRTAGVQLGYRYRHSPICVPDGSLEPPDDHMIYYPSTWPGSRAPHAWLEGGKSTLDLFGRGFVLLRFGKHLIADIERAAEHRSVPLQIVDIPHRQIRDLYERDLVLVRPDGHVAWRGNELPEDCTALINRIAGW</sequence>
<dbReference type="NCBIfam" id="NF004780">
    <property type="entry name" value="PRK06126.1"/>
    <property type="match status" value="1"/>
</dbReference>
<keyword evidence="3" id="KW-0274">FAD</keyword>
<dbReference type="Pfam" id="PF21274">
    <property type="entry name" value="Rng_hyd_C"/>
    <property type="match status" value="1"/>
</dbReference>
<name>A0A560L096_9BRAD</name>
<keyword evidence="6" id="KW-1185">Reference proteome</keyword>
<dbReference type="PANTHER" id="PTHR43004:SF19">
    <property type="entry name" value="BINDING MONOOXYGENASE, PUTATIVE (JCVI)-RELATED"/>
    <property type="match status" value="1"/>
</dbReference>
<comment type="cofactor">
    <cofactor evidence="1">
        <name>FAD</name>
        <dbReference type="ChEBI" id="CHEBI:57692"/>
    </cofactor>
</comment>
<dbReference type="Gene3D" id="3.40.30.120">
    <property type="match status" value="1"/>
</dbReference>
<evidence type="ECO:0000256" key="3">
    <source>
        <dbReference type="ARBA" id="ARBA00022827"/>
    </source>
</evidence>
<comment type="caution">
    <text evidence="5">The sequence shown here is derived from an EMBL/GenBank/DDBJ whole genome shotgun (WGS) entry which is preliminary data.</text>
</comment>
<dbReference type="InterPro" id="IPR050641">
    <property type="entry name" value="RIFMO-like"/>
</dbReference>
<dbReference type="OrthoDB" id="9791689at2"/>
<evidence type="ECO:0000313" key="5">
    <source>
        <dbReference type="EMBL" id="TWB87814.1"/>
    </source>
</evidence>